<dbReference type="SUPFAM" id="SSF103473">
    <property type="entry name" value="MFS general substrate transporter"/>
    <property type="match status" value="1"/>
</dbReference>
<feature type="transmembrane region" description="Helical" evidence="6">
    <location>
        <begin position="421"/>
        <end position="443"/>
    </location>
</feature>
<evidence type="ECO:0000256" key="4">
    <source>
        <dbReference type="ARBA" id="ARBA00022989"/>
    </source>
</evidence>
<feature type="transmembrane region" description="Helical" evidence="6">
    <location>
        <begin position="129"/>
        <end position="149"/>
    </location>
</feature>
<dbReference type="FunFam" id="1.20.1250.20:FF:000068">
    <property type="entry name" value="MFS general substrate transporter"/>
    <property type="match status" value="1"/>
</dbReference>
<feature type="transmembrane region" description="Helical" evidence="6">
    <location>
        <begin position="223"/>
        <end position="246"/>
    </location>
</feature>
<dbReference type="Pfam" id="PF07690">
    <property type="entry name" value="MFS_1"/>
    <property type="match status" value="1"/>
</dbReference>
<keyword evidence="4 6" id="KW-1133">Transmembrane helix</keyword>
<organism evidence="8 9">
    <name type="scientific">Oidiodendron maius (strain Zn)</name>
    <dbReference type="NCBI Taxonomy" id="913774"/>
    <lineage>
        <taxon>Eukaryota</taxon>
        <taxon>Fungi</taxon>
        <taxon>Dikarya</taxon>
        <taxon>Ascomycota</taxon>
        <taxon>Pezizomycotina</taxon>
        <taxon>Leotiomycetes</taxon>
        <taxon>Leotiomycetes incertae sedis</taxon>
        <taxon>Myxotrichaceae</taxon>
        <taxon>Oidiodendron</taxon>
    </lineage>
</organism>
<feature type="transmembrane region" description="Helical" evidence="6">
    <location>
        <begin position="190"/>
        <end position="211"/>
    </location>
</feature>
<evidence type="ECO:0000256" key="5">
    <source>
        <dbReference type="ARBA" id="ARBA00023136"/>
    </source>
</evidence>
<dbReference type="InterPro" id="IPR036259">
    <property type="entry name" value="MFS_trans_sf"/>
</dbReference>
<proteinExistence type="predicted"/>
<dbReference type="EMBL" id="KN832885">
    <property type="protein sequence ID" value="KIM96092.1"/>
    <property type="molecule type" value="Genomic_DNA"/>
</dbReference>
<dbReference type="PROSITE" id="PS50850">
    <property type="entry name" value="MFS"/>
    <property type="match status" value="1"/>
</dbReference>
<evidence type="ECO:0000256" key="1">
    <source>
        <dbReference type="ARBA" id="ARBA00004141"/>
    </source>
</evidence>
<dbReference type="Proteomes" id="UP000054321">
    <property type="component" value="Unassembled WGS sequence"/>
</dbReference>
<name>A0A0C3D2H6_OIDMZ</name>
<feature type="transmembrane region" description="Helical" evidence="6">
    <location>
        <begin position="359"/>
        <end position="376"/>
    </location>
</feature>
<evidence type="ECO:0000313" key="8">
    <source>
        <dbReference type="EMBL" id="KIM96092.1"/>
    </source>
</evidence>
<keyword evidence="5 6" id="KW-0472">Membrane</keyword>
<dbReference type="PANTHER" id="PTHR43791:SF52">
    <property type="entry name" value="TRANSPORTER, PUTATIVE (AFU_ORTHOLOGUE AFUA_1G11820)-RELATED"/>
    <property type="match status" value="1"/>
</dbReference>
<dbReference type="FunFam" id="1.20.1250.20:FF:000034">
    <property type="entry name" value="MFS general substrate transporter"/>
    <property type="match status" value="1"/>
</dbReference>
<dbReference type="InterPro" id="IPR011701">
    <property type="entry name" value="MFS"/>
</dbReference>
<evidence type="ECO:0000256" key="6">
    <source>
        <dbReference type="SAM" id="Phobius"/>
    </source>
</evidence>
<keyword evidence="3 6" id="KW-0812">Transmembrane</keyword>
<dbReference type="Gene3D" id="1.20.1250.20">
    <property type="entry name" value="MFS general substrate transporter like domains"/>
    <property type="match status" value="2"/>
</dbReference>
<dbReference type="InParanoid" id="A0A0C3D2H6"/>
<dbReference type="OrthoDB" id="310895at2759"/>
<sequence>MLGSWTPAFPGGEILLHPDGQTPGGHAHCGRAIQSKKTVTSLPSDGHVTTAKEKALLWKIDYHLIPILFVLYMFAFLDRVNLGNAKIQGLTQDLKMTGSMYNIASEILFVPYILLEVPSNLIIKRIRPSYWLSGLMFFWGVTTVCQGVVSSYGGYIVCRVFLGVFEAGVFPGCAYLISMYYKRFELQKRLVLFFTSSMLAGAFGGLLAYAISHMAGIGGYNGWRWIFIIEGLATIVVSVVAFFTIVDWPEQARFLSDDEKALVARRIAADNAGGTARMDKLDRPALKRIFSDWKIWCGTVIYMTVTTTGYATNFFMPTILTQMGWLAADAQLHTIPIYGVGFVVTLTCAWWSDRIQHRYAFTVVGLTIACIGYVVLLCEDRVSVGARYTALFLVNVGNYITQPLAVVWLANNMAGHYKRSFGAALQIGIGNVGGIIGSNIFILKEAPHYHTGYGTGLGMLLLGLVLCTVFWYGLGWENKKRDRGERDYRLALPEVDNLGDDHPEFRYNS</sequence>
<evidence type="ECO:0000256" key="3">
    <source>
        <dbReference type="ARBA" id="ARBA00022692"/>
    </source>
</evidence>
<feature type="transmembrane region" description="Helical" evidence="6">
    <location>
        <begin position="455"/>
        <end position="474"/>
    </location>
</feature>
<reference evidence="9" key="2">
    <citation type="submission" date="2015-01" db="EMBL/GenBank/DDBJ databases">
        <title>Evolutionary Origins and Diversification of the Mycorrhizal Mutualists.</title>
        <authorList>
            <consortium name="DOE Joint Genome Institute"/>
            <consortium name="Mycorrhizal Genomics Consortium"/>
            <person name="Kohler A."/>
            <person name="Kuo A."/>
            <person name="Nagy L.G."/>
            <person name="Floudas D."/>
            <person name="Copeland A."/>
            <person name="Barry K.W."/>
            <person name="Cichocki N."/>
            <person name="Veneault-Fourrey C."/>
            <person name="LaButti K."/>
            <person name="Lindquist E.A."/>
            <person name="Lipzen A."/>
            <person name="Lundell T."/>
            <person name="Morin E."/>
            <person name="Murat C."/>
            <person name="Riley R."/>
            <person name="Ohm R."/>
            <person name="Sun H."/>
            <person name="Tunlid A."/>
            <person name="Henrissat B."/>
            <person name="Grigoriev I.V."/>
            <person name="Hibbett D.S."/>
            <person name="Martin F."/>
        </authorList>
    </citation>
    <scope>NUCLEOTIDE SEQUENCE [LARGE SCALE GENOMIC DNA]</scope>
    <source>
        <strain evidence="9">Zn</strain>
    </source>
</reference>
<keyword evidence="2" id="KW-0813">Transport</keyword>
<reference evidence="8 9" key="1">
    <citation type="submission" date="2014-04" db="EMBL/GenBank/DDBJ databases">
        <authorList>
            <consortium name="DOE Joint Genome Institute"/>
            <person name="Kuo A."/>
            <person name="Martino E."/>
            <person name="Perotto S."/>
            <person name="Kohler A."/>
            <person name="Nagy L.G."/>
            <person name="Floudas D."/>
            <person name="Copeland A."/>
            <person name="Barry K.W."/>
            <person name="Cichocki N."/>
            <person name="Veneault-Fourrey C."/>
            <person name="LaButti K."/>
            <person name="Lindquist E.A."/>
            <person name="Lipzen A."/>
            <person name="Lundell T."/>
            <person name="Morin E."/>
            <person name="Murat C."/>
            <person name="Sun H."/>
            <person name="Tunlid A."/>
            <person name="Henrissat B."/>
            <person name="Grigoriev I.V."/>
            <person name="Hibbett D.S."/>
            <person name="Martin F."/>
            <person name="Nordberg H.P."/>
            <person name="Cantor M.N."/>
            <person name="Hua S.X."/>
        </authorList>
    </citation>
    <scope>NUCLEOTIDE SEQUENCE [LARGE SCALE GENOMIC DNA]</scope>
    <source>
        <strain evidence="8 9">Zn</strain>
    </source>
</reference>
<feature type="domain" description="Major facilitator superfamily (MFS) profile" evidence="7">
    <location>
        <begin position="64"/>
        <end position="481"/>
    </location>
</feature>
<feature type="transmembrane region" description="Helical" evidence="6">
    <location>
        <begin position="293"/>
        <end position="315"/>
    </location>
</feature>
<comment type="subcellular location">
    <subcellularLocation>
        <location evidence="1">Membrane</location>
        <topology evidence="1">Multi-pass membrane protein</topology>
    </subcellularLocation>
</comment>
<dbReference type="GO" id="GO:0016020">
    <property type="term" value="C:membrane"/>
    <property type="evidence" value="ECO:0007669"/>
    <property type="project" value="UniProtKB-SubCell"/>
</dbReference>
<accession>A0A0C3D2H6</accession>
<feature type="transmembrane region" description="Helical" evidence="6">
    <location>
        <begin position="155"/>
        <end position="178"/>
    </location>
</feature>
<gene>
    <name evidence="8" type="ORF">OIDMADRAFT_106181</name>
</gene>
<dbReference type="AlphaFoldDB" id="A0A0C3D2H6"/>
<dbReference type="PANTHER" id="PTHR43791">
    <property type="entry name" value="PERMEASE-RELATED"/>
    <property type="match status" value="1"/>
</dbReference>
<feature type="transmembrane region" description="Helical" evidence="6">
    <location>
        <begin position="100"/>
        <end position="117"/>
    </location>
</feature>
<dbReference type="InterPro" id="IPR020846">
    <property type="entry name" value="MFS_dom"/>
</dbReference>
<dbReference type="GO" id="GO:0022857">
    <property type="term" value="F:transmembrane transporter activity"/>
    <property type="evidence" value="ECO:0007669"/>
    <property type="project" value="InterPro"/>
</dbReference>
<dbReference type="HOGENOM" id="CLU_001265_0_1_1"/>
<protein>
    <recommendedName>
        <fullName evidence="7">Major facilitator superfamily (MFS) profile domain-containing protein</fullName>
    </recommendedName>
</protein>
<keyword evidence="9" id="KW-1185">Reference proteome</keyword>
<feature type="transmembrane region" description="Helical" evidence="6">
    <location>
        <begin position="62"/>
        <end position="80"/>
    </location>
</feature>
<feature type="transmembrane region" description="Helical" evidence="6">
    <location>
        <begin position="388"/>
        <end position="409"/>
    </location>
</feature>
<evidence type="ECO:0000313" key="9">
    <source>
        <dbReference type="Proteomes" id="UP000054321"/>
    </source>
</evidence>
<evidence type="ECO:0000256" key="2">
    <source>
        <dbReference type="ARBA" id="ARBA00022448"/>
    </source>
</evidence>
<feature type="transmembrane region" description="Helical" evidence="6">
    <location>
        <begin position="335"/>
        <end position="352"/>
    </location>
</feature>
<evidence type="ECO:0000259" key="7">
    <source>
        <dbReference type="PROSITE" id="PS50850"/>
    </source>
</evidence>